<proteinExistence type="predicted"/>
<gene>
    <name evidence="2" type="ORF">O3P69_011102</name>
</gene>
<dbReference type="PANTHER" id="PTHR44656:SF7">
    <property type="entry name" value="DEHYDROGENASE_REDUCTASE SDR FAMILY MEMBER 12"/>
    <property type="match status" value="1"/>
</dbReference>
<feature type="compositionally biased region" description="Basic and acidic residues" evidence="1">
    <location>
        <begin position="327"/>
        <end position="339"/>
    </location>
</feature>
<evidence type="ECO:0000313" key="3">
    <source>
        <dbReference type="Proteomes" id="UP001487740"/>
    </source>
</evidence>
<feature type="region of interest" description="Disordered" evidence="1">
    <location>
        <begin position="308"/>
        <end position="504"/>
    </location>
</feature>
<dbReference type="InterPro" id="IPR002347">
    <property type="entry name" value="SDR_fam"/>
</dbReference>
<keyword evidence="3" id="KW-1185">Reference proteome</keyword>
<dbReference type="Proteomes" id="UP001487740">
    <property type="component" value="Unassembled WGS sequence"/>
</dbReference>
<evidence type="ECO:0000256" key="1">
    <source>
        <dbReference type="SAM" id="MobiDB-lite"/>
    </source>
</evidence>
<feature type="compositionally biased region" description="Basic and acidic residues" evidence="1">
    <location>
        <begin position="433"/>
        <end position="457"/>
    </location>
</feature>
<dbReference type="EMBL" id="JARAKH010000045">
    <property type="protein sequence ID" value="KAK8378387.1"/>
    <property type="molecule type" value="Genomic_DNA"/>
</dbReference>
<reference evidence="2 3" key="1">
    <citation type="submission" date="2023-03" db="EMBL/GenBank/DDBJ databases">
        <title>High-quality genome of Scylla paramamosain provides insights in environmental adaptation.</title>
        <authorList>
            <person name="Zhang L."/>
        </authorList>
    </citation>
    <scope>NUCLEOTIDE SEQUENCE [LARGE SCALE GENOMIC DNA]</scope>
    <source>
        <strain evidence="2">LZ_2023a</strain>
        <tissue evidence="2">Muscle</tissue>
    </source>
</reference>
<feature type="compositionally biased region" description="Acidic residues" evidence="1">
    <location>
        <begin position="404"/>
        <end position="417"/>
    </location>
</feature>
<sequence>MTTNSWYRRSLFNYKGNREYTRTGYEAASVRFVAEDLEVDCSDKHFMITGSNSGIGLQTALEVARRGGVIHMVCRNRDAATKARSEIITTTGNDKIHLHIVDLSKPREVIAWAQRFAAQHERLDVLVHNAGCMVHERRVDEDGVECNFAVNTLAVHILTITFMPLLQRSEEPRMVMVSSAGLLCVRLDPHDLMHANMEPFAGNLVYSQNKRQQVVMTLWYAQHYNKFYEMMKDNLRTPAQGADTVVWLAISKAALKHPSGLFFQDREPVSTHFPLAWTKSSIEEEDILINNIQEVYSQIYNKVMAGASISSPSTEAPPPEPEPQATEDNKGPESAEKTLPHPLATESEPAEFPVLPPPPPPAEKVVPVKSEVQVAEVHSPPASSHPEDTSKDASKGASKNPFEDPSEDEDGSEDDTNEKDKSEDARPTPAMQEKTEPAVDNTKVDETKETKETKDFEPIPSPLERTDATVEVKTPADGKKEDLQDGDGDDDSSSASIEQVIPEP</sequence>
<comment type="caution">
    <text evidence="2">The sequence shown here is derived from an EMBL/GenBank/DDBJ whole genome shotgun (WGS) entry which is preliminary data.</text>
</comment>
<protein>
    <recommendedName>
        <fullName evidence="4">Dehydrogenase/reductase SDR family member 12</fullName>
    </recommendedName>
</protein>
<dbReference type="SUPFAM" id="SSF51735">
    <property type="entry name" value="NAD(P)-binding Rossmann-fold domains"/>
    <property type="match status" value="1"/>
</dbReference>
<feature type="compositionally biased region" description="Basic and acidic residues" evidence="1">
    <location>
        <begin position="385"/>
        <end position="394"/>
    </location>
</feature>
<dbReference type="InterPro" id="IPR036291">
    <property type="entry name" value="NAD(P)-bd_dom_sf"/>
</dbReference>
<feature type="compositionally biased region" description="Basic and acidic residues" evidence="1">
    <location>
        <begin position="464"/>
        <end position="483"/>
    </location>
</feature>
<evidence type="ECO:0008006" key="4">
    <source>
        <dbReference type="Google" id="ProtNLM"/>
    </source>
</evidence>
<accession>A0AAW0SUB2</accession>
<dbReference type="AlphaFoldDB" id="A0AAW0SUB2"/>
<evidence type="ECO:0000313" key="2">
    <source>
        <dbReference type="EMBL" id="KAK8378387.1"/>
    </source>
</evidence>
<name>A0AAW0SUB2_SCYPA</name>
<organism evidence="2 3">
    <name type="scientific">Scylla paramamosain</name>
    <name type="common">Mud crab</name>
    <dbReference type="NCBI Taxonomy" id="85552"/>
    <lineage>
        <taxon>Eukaryota</taxon>
        <taxon>Metazoa</taxon>
        <taxon>Ecdysozoa</taxon>
        <taxon>Arthropoda</taxon>
        <taxon>Crustacea</taxon>
        <taxon>Multicrustacea</taxon>
        <taxon>Malacostraca</taxon>
        <taxon>Eumalacostraca</taxon>
        <taxon>Eucarida</taxon>
        <taxon>Decapoda</taxon>
        <taxon>Pleocyemata</taxon>
        <taxon>Brachyura</taxon>
        <taxon>Eubrachyura</taxon>
        <taxon>Portunoidea</taxon>
        <taxon>Portunidae</taxon>
        <taxon>Portuninae</taxon>
        <taxon>Scylla</taxon>
    </lineage>
</organism>
<dbReference type="InterPro" id="IPR052992">
    <property type="entry name" value="SDR_member_12"/>
</dbReference>
<dbReference type="PANTHER" id="PTHR44656">
    <property type="entry name" value="DEHYDROGENASE/REDUCTASE SDR FAMILY MEMBER 12"/>
    <property type="match status" value="1"/>
</dbReference>
<feature type="compositionally biased region" description="Low complexity" evidence="1">
    <location>
        <begin position="363"/>
        <end position="372"/>
    </location>
</feature>
<dbReference type="Pfam" id="PF00106">
    <property type="entry name" value="adh_short"/>
    <property type="match status" value="1"/>
</dbReference>
<dbReference type="Gene3D" id="3.40.50.720">
    <property type="entry name" value="NAD(P)-binding Rossmann-like Domain"/>
    <property type="match status" value="1"/>
</dbReference>